<feature type="region of interest" description="Disordered" evidence="1">
    <location>
        <begin position="1"/>
        <end position="34"/>
    </location>
</feature>
<evidence type="ECO:0000313" key="3">
    <source>
        <dbReference type="Proteomes" id="UP000053477"/>
    </source>
</evidence>
<evidence type="ECO:0000256" key="1">
    <source>
        <dbReference type="SAM" id="MobiDB-lite"/>
    </source>
</evidence>
<dbReference type="InParanoid" id="A0A0H2RMH1"/>
<evidence type="ECO:0000313" key="2">
    <source>
        <dbReference type="EMBL" id="KLO13069.1"/>
    </source>
</evidence>
<sequence>MCSTHHANKRIQRSSERYKDHPKRPPLPSSTVPTPVQLKLHKQQCQAKEFNKRLSFLPCSTFTKKTTATLTYSYDKTGVVPVGTYTLKTQTNPNKTVVLTVFNPLQQKDFPSAAQGDFVYTDWPTVGKTHTAELYIDIENWVATVTFSYADQTTAVFSTQISSQTDATSSFTRSSTCTFLI</sequence>
<dbReference type="AlphaFoldDB" id="A0A0H2RMH1"/>
<accession>A0A0H2RMH1</accession>
<keyword evidence="3" id="KW-1185">Reference proteome</keyword>
<dbReference type="EMBL" id="KQ085966">
    <property type="protein sequence ID" value="KLO13069.1"/>
    <property type="molecule type" value="Genomic_DNA"/>
</dbReference>
<name>A0A0H2RMH1_9AGAM</name>
<feature type="compositionally biased region" description="Basic residues" evidence="1">
    <location>
        <begin position="1"/>
        <end position="12"/>
    </location>
</feature>
<reference evidence="2 3" key="1">
    <citation type="submission" date="2015-04" db="EMBL/GenBank/DDBJ databases">
        <title>Complete genome sequence of Schizopora paradoxa KUC8140, a cosmopolitan wood degrader in East Asia.</title>
        <authorList>
            <consortium name="DOE Joint Genome Institute"/>
            <person name="Min B."/>
            <person name="Park H."/>
            <person name="Jang Y."/>
            <person name="Kim J.-J."/>
            <person name="Kim K.H."/>
            <person name="Pangilinan J."/>
            <person name="Lipzen A."/>
            <person name="Riley R."/>
            <person name="Grigoriev I.V."/>
            <person name="Spatafora J.W."/>
            <person name="Choi I.-G."/>
        </authorList>
    </citation>
    <scope>NUCLEOTIDE SEQUENCE [LARGE SCALE GENOMIC DNA]</scope>
    <source>
        <strain evidence="2 3">KUC8140</strain>
    </source>
</reference>
<proteinExistence type="predicted"/>
<protein>
    <submittedName>
        <fullName evidence="2">Uncharacterized protein</fullName>
    </submittedName>
</protein>
<dbReference type="Proteomes" id="UP000053477">
    <property type="component" value="Unassembled WGS sequence"/>
</dbReference>
<gene>
    <name evidence="2" type="ORF">SCHPADRAFT_386860</name>
</gene>
<organism evidence="2 3">
    <name type="scientific">Schizopora paradoxa</name>
    <dbReference type="NCBI Taxonomy" id="27342"/>
    <lineage>
        <taxon>Eukaryota</taxon>
        <taxon>Fungi</taxon>
        <taxon>Dikarya</taxon>
        <taxon>Basidiomycota</taxon>
        <taxon>Agaricomycotina</taxon>
        <taxon>Agaricomycetes</taxon>
        <taxon>Hymenochaetales</taxon>
        <taxon>Schizoporaceae</taxon>
        <taxon>Schizopora</taxon>
    </lineage>
</organism>